<sequence length="256" mass="28571">MKFTVEYLEVFLLVMVRISAMVYIMPFFGDRSIPVKVKIAISFFLAVLVGNTVDYNAVSYTGVIGYSILVVKEAITGLLIGMAANLSLYILDFSGHMLSLELGLSMATEFDPTSNMQSTVISNFLKYSFMLMFLVTDMHYYLIDALYGSFETIPIGGMVPNGGVVSSMVKYITDYFVIGFRIILPVFSCILVINVVLGILARIAPQMNMFVIGMQLKIFVGLVVIYFVLNLLPGLCDFIFQEMQDMTQLFIKSITP</sequence>
<evidence type="ECO:0000256" key="10">
    <source>
        <dbReference type="RuleBase" id="RU362071"/>
    </source>
</evidence>
<organism evidence="11 12">
    <name type="scientific">Butyribacter intestini</name>
    <dbReference type="NCBI Taxonomy" id="1703332"/>
    <lineage>
        <taxon>Bacteria</taxon>
        <taxon>Bacillati</taxon>
        <taxon>Bacillota</taxon>
        <taxon>Clostridia</taxon>
        <taxon>Lachnospirales</taxon>
        <taxon>Lachnospiraceae</taxon>
        <taxon>Butyribacter</taxon>
    </lineage>
</organism>
<feature type="transmembrane region" description="Helical" evidence="10">
    <location>
        <begin position="218"/>
        <end position="240"/>
    </location>
</feature>
<dbReference type="GO" id="GO:0006605">
    <property type="term" value="P:protein targeting"/>
    <property type="evidence" value="ECO:0007669"/>
    <property type="project" value="UniProtKB-UniRule"/>
</dbReference>
<feature type="transmembrane region" description="Helical" evidence="10">
    <location>
        <begin position="64"/>
        <end position="91"/>
    </location>
</feature>
<dbReference type="GO" id="GO:0044780">
    <property type="term" value="P:bacterial-type flagellum assembly"/>
    <property type="evidence" value="ECO:0007669"/>
    <property type="project" value="UniProtKB-UniRule"/>
</dbReference>
<feature type="transmembrane region" description="Helical" evidence="10">
    <location>
        <begin position="175"/>
        <end position="197"/>
    </location>
</feature>
<feature type="transmembrane region" description="Helical" evidence="10">
    <location>
        <begin position="6"/>
        <end position="28"/>
    </location>
</feature>
<keyword evidence="11" id="KW-0969">Cilium</keyword>
<keyword evidence="11" id="KW-0966">Cell projection</keyword>
<feature type="transmembrane region" description="Helical" evidence="10">
    <location>
        <begin position="40"/>
        <end position="58"/>
    </location>
</feature>
<evidence type="ECO:0000256" key="9">
    <source>
        <dbReference type="NCBIfam" id="TIGR01400"/>
    </source>
</evidence>
<evidence type="ECO:0000256" key="5">
    <source>
        <dbReference type="ARBA" id="ARBA00022692"/>
    </source>
</evidence>
<dbReference type="PANTHER" id="PTHR30065">
    <property type="entry name" value="FLAGELLAR BIOSYNTHETIC PROTEIN FLIR"/>
    <property type="match status" value="1"/>
</dbReference>
<evidence type="ECO:0000313" key="11">
    <source>
        <dbReference type="EMBL" id="KQC86698.1"/>
    </source>
</evidence>
<evidence type="ECO:0000256" key="4">
    <source>
        <dbReference type="ARBA" id="ARBA00022475"/>
    </source>
</evidence>
<dbReference type="RefSeq" id="WP_055942528.1">
    <property type="nucleotide sequence ID" value="NZ_JAQDCV010000001.1"/>
</dbReference>
<evidence type="ECO:0000256" key="1">
    <source>
        <dbReference type="ARBA" id="ARBA00002578"/>
    </source>
</evidence>
<name>A0AAW3JVW5_9FIRM</name>
<protein>
    <recommendedName>
        <fullName evidence="3 9">Flagellar biosynthetic protein FliR</fullName>
    </recommendedName>
</protein>
<evidence type="ECO:0000256" key="8">
    <source>
        <dbReference type="ARBA" id="ARBA00023143"/>
    </source>
</evidence>
<accession>A0AAW3JVW5</accession>
<keyword evidence="11" id="KW-0282">Flagellum</keyword>
<keyword evidence="6 10" id="KW-1133">Transmembrane helix</keyword>
<reference evidence="11 12" key="1">
    <citation type="submission" date="2015-10" db="EMBL/GenBank/DDBJ databases">
        <title>Butyribacter intestini gen. nov., sp. nov., a butyric acid-producing bacterium of the family Lachnospiraceae isolated from the human faeces.</title>
        <authorList>
            <person name="Zou Y."/>
            <person name="Xue W."/>
            <person name="Luo G."/>
            <person name="Lv M."/>
        </authorList>
    </citation>
    <scope>NUCLEOTIDE SEQUENCE [LARGE SCALE GENOMIC DNA]</scope>
    <source>
        <strain evidence="11 12">TF01-11</strain>
    </source>
</reference>
<keyword evidence="5 10" id="KW-0812">Transmembrane</keyword>
<comment type="subcellular location">
    <subcellularLocation>
        <location evidence="10">Cell membrane</location>
        <topology evidence="10">Multi-pass membrane protein</topology>
    </subcellularLocation>
    <subcellularLocation>
        <location evidence="10">Bacterial flagellum basal body</location>
    </subcellularLocation>
</comment>
<evidence type="ECO:0000256" key="2">
    <source>
        <dbReference type="ARBA" id="ARBA00009772"/>
    </source>
</evidence>
<proteinExistence type="inferred from homology"/>
<dbReference type="InterPro" id="IPR006303">
    <property type="entry name" value="FliR"/>
</dbReference>
<comment type="caution">
    <text evidence="11">The sequence shown here is derived from an EMBL/GenBank/DDBJ whole genome shotgun (WGS) entry which is preliminary data.</text>
</comment>
<dbReference type="GO" id="GO:0009425">
    <property type="term" value="C:bacterial-type flagellum basal body"/>
    <property type="evidence" value="ECO:0007669"/>
    <property type="project" value="UniProtKB-SubCell"/>
</dbReference>
<keyword evidence="12" id="KW-1185">Reference proteome</keyword>
<evidence type="ECO:0000256" key="7">
    <source>
        <dbReference type="ARBA" id="ARBA00023136"/>
    </source>
</evidence>
<evidence type="ECO:0000256" key="6">
    <source>
        <dbReference type="ARBA" id="ARBA00022989"/>
    </source>
</evidence>
<dbReference type="PANTHER" id="PTHR30065:SF1">
    <property type="entry name" value="SURFACE PRESENTATION OF ANTIGENS PROTEIN SPAR"/>
    <property type="match status" value="1"/>
</dbReference>
<dbReference type="AlphaFoldDB" id="A0AAW3JVW5"/>
<dbReference type="EMBL" id="LLKB01000001">
    <property type="protein sequence ID" value="KQC86698.1"/>
    <property type="molecule type" value="Genomic_DNA"/>
</dbReference>
<dbReference type="InterPro" id="IPR002010">
    <property type="entry name" value="T3SS_IM_R"/>
</dbReference>
<keyword evidence="8 10" id="KW-0975">Bacterial flagellum</keyword>
<keyword evidence="4 10" id="KW-1003">Cell membrane</keyword>
<keyword evidence="7 10" id="KW-0472">Membrane</keyword>
<dbReference type="NCBIfam" id="TIGR01400">
    <property type="entry name" value="fliR"/>
    <property type="match status" value="1"/>
</dbReference>
<dbReference type="Pfam" id="PF01311">
    <property type="entry name" value="Bac_export_1"/>
    <property type="match status" value="1"/>
</dbReference>
<comment type="function">
    <text evidence="1 10">Role in flagellar biosynthesis.</text>
</comment>
<evidence type="ECO:0000313" key="12">
    <source>
        <dbReference type="Proteomes" id="UP000050833"/>
    </source>
</evidence>
<gene>
    <name evidence="11" type="ORF">APZ18_05915</name>
</gene>
<comment type="similarity">
    <text evidence="2 10">Belongs to the FliR/MopE/SpaR family.</text>
</comment>
<dbReference type="Proteomes" id="UP000050833">
    <property type="component" value="Unassembled WGS sequence"/>
</dbReference>
<dbReference type="GO" id="GO:0005886">
    <property type="term" value="C:plasma membrane"/>
    <property type="evidence" value="ECO:0007669"/>
    <property type="project" value="UniProtKB-SubCell"/>
</dbReference>
<dbReference type="PRINTS" id="PR00953">
    <property type="entry name" value="TYPE3IMRPROT"/>
</dbReference>
<evidence type="ECO:0000256" key="3">
    <source>
        <dbReference type="ARBA" id="ARBA00021717"/>
    </source>
</evidence>